<evidence type="ECO:0000313" key="3">
    <source>
        <dbReference type="WBParaSite" id="nRc.2.0.1.t22452-RA"/>
    </source>
</evidence>
<feature type="region of interest" description="Disordered" evidence="1">
    <location>
        <begin position="79"/>
        <end position="101"/>
    </location>
</feature>
<sequence>MPVFYQLTIREQAKSFTNIQQLVNPITKAPSVVNTTKAEMGTADCPILLIVITKLQEDAKVYRGEAARKNIIVQAPSKSSLHQNFDGSAQKKQDQLKQINV</sequence>
<protein>
    <submittedName>
        <fullName evidence="3">Uncharacterized protein</fullName>
    </submittedName>
</protein>
<dbReference type="Proteomes" id="UP000887565">
    <property type="component" value="Unplaced"/>
</dbReference>
<evidence type="ECO:0000256" key="1">
    <source>
        <dbReference type="SAM" id="MobiDB-lite"/>
    </source>
</evidence>
<accession>A0A915J8H2</accession>
<reference evidence="3" key="1">
    <citation type="submission" date="2022-11" db="UniProtKB">
        <authorList>
            <consortium name="WormBaseParasite"/>
        </authorList>
    </citation>
    <scope>IDENTIFICATION</scope>
</reference>
<dbReference type="WBParaSite" id="nRc.2.0.1.t22452-RA">
    <property type="protein sequence ID" value="nRc.2.0.1.t22452-RA"/>
    <property type="gene ID" value="nRc.2.0.1.g22452"/>
</dbReference>
<keyword evidence="2" id="KW-1185">Reference proteome</keyword>
<proteinExistence type="predicted"/>
<evidence type="ECO:0000313" key="2">
    <source>
        <dbReference type="Proteomes" id="UP000887565"/>
    </source>
</evidence>
<dbReference type="AlphaFoldDB" id="A0A915J8H2"/>
<name>A0A915J8H2_ROMCU</name>
<organism evidence="2 3">
    <name type="scientific">Romanomermis culicivorax</name>
    <name type="common">Nematode worm</name>
    <dbReference type="NCBI Taxonomy" id="13658"/>
    <lineage>
        <taxon>Eukaryota</taxon>
        <taxon>Metazoa</taxon>
        <taxon>Ecdysozoa</taxon>
        <taxon>Nematoda</taxon>
        <taxon>Enoplea</taxon>
        <taxon>Dorylaimia</taxon>
        <taxon>Mermithida</taxon>
        <taxon>Mermithoidea</taxon>
        <taxon>Mermithidae</taxon>
        <taxon>Romanomermis</taxon>
    </lineage>
</organism>